<evidence type="ECO:0000313" key="4">
    <source>
        <dbReference type="EMBL" id="CAF9905110.1"/>
    </source>
</evidence>
<proteinExistence type="inferred from homology"/>
<keyword evidence="2" id="KW-0378">Hydrolase</keyword>
<evidence type="ECO:0000313" key="5">
    <source>
        <dbReference type="Proteomes" id="UP000664534"/>
    </source>
</evidence>
<accession>A0A8H3I2T2</accession>
<protein>
    <recommendedName>
        <fullName evidence="3">AB hydrolase-1 domain-containing protein</fullName>
    </recommendedName>
</protein>
<evidence type="ECO:0000256" key="1">
    <source>
        <dbReference type="ARBA" id="ARBA00008645"/>
    </source>
</evidence>
<feature type="domain" description="AB hydrolase-1" evidence="3">
    <location>
        <begin position="1"/>
        <end position="57"/>
    </location>
</feature>
<dbReference type="Proteomes" id="UP000664534">
    <property type="component" value="Unassembled WGS sequence"/>
</dbReference>
<keyword evidence="5" id="KW-1185">Reference proteome</keyword>
<sequence>MANDVEEFIQLHNLRLPTLLGHSMGAKVAMTVALRSPQLAGALISVDNAPVDANLKSDFHKYIQGMQDIEKAQIKKQTEADDVLKKYEEVGCLSLILAPFQHQSHSIRLFQFGNSSSPILYGVRTEDIYGFVSPSRSSL</sequence>
<dbReference type="SUPFAM" id="SSF53474">
    <property type="entry name" value="alpha/beta-Hydrolases"/>
    <property type="match status" value="1"/>
</dbReference>
<name>A0A8H3I2T2_9LECA</name>
<dbReference type="AlphaFoldDB" id="A0A8H3I2T2"/>
<dbReference type="EMBL" id="CAJPDT010000001">
    <property type="protein sequence ID" value="CAF9905110.1"/>
    <property type="molecule type" value="Genomic_DNA"/>
</dbReference>
<gene>
    <name evidence="4" type="ORF">IMSHALPRED_000264</name>
</gene>
<evidence type="ECO:0000259" key="3">
    <source>
        <dbReference type="Pfam" id="PF00561"/>
    </source>
</evidence>
<dbReference type="GO" id="GO:0052689">
    <property type="term" value="F:carboxylic ester hydrolase activity"/>
    <property type="evidence" value="ECO:0007669"/>
    <property type="project" value="TreeGrafter"/>
</dbReference>
<dbReference type="Pfam" id="PF00561">
    <property type="entry name" value="Abhydrolase_1"/>
    <property type="match status" value="1"/>
</dbReference>
<dbReference type="InterPro" id="IPR029058">
    <property type="entry name" value="AB_hydrolase_fold"/>
</dbReference>
<reference evidence="4" key="1">
    <citation type="submission" date="2021-03" db="EMBL/GenBank/DDBJ databases">
        <authorList>
            <person name="Tagirdzhanova G."/>
        </authorList>
    </citation>
    <scope>NUCLEOTIDE SEQUENCE</scope>
</reference>
<organism evidence="4 5">
    <name type="scientific">Imshaugia aleurites</name>
    <dbReference type="NCBI Taxonomy" id="172621"/>
    <lineage>
        <taxon>Eukaryota</taxon>
        <taxon>Fungi</taxon>
        <taxon>Dikarya</taxon>
        <taxon>Ascomycota</taxon>
        <taxon>Pezizomycotina</taxon>
        <taxon>Lecanoromycetes</taxon>
        <taxon>OSLEUM clade</taxon>
        <taxon>Lecanoromycetidae</taxon>
        <taxon>Lecanorales</taxon>
        <taxon>Lecanorineae</taxon>
        <taxon>Parmeliaceae</taxon>
        <taxon>Imshaugia</taxon>
    </lineage>
</organism>
<dbReference type="OrthoDB" id="8119704at2759"/>
<evidence type="ECO:0000256" key="2">
    <source>
        <dbReference type="ARBA" id="ARBA00022801"/>
    </source>
</evidence>
<dbReference type="Gene3D" id="3.40.50.1820">
    <property type="entry name" value="alpha/beta hydrolase"/>
    <property type="match status" value="1"/>
</dbReference>
<comment type="caution">
    <text evidence="4">The sequence shown here is derived from an EMBL/GenBank/DDBJ whole genome shotgun (WGS) entry which is preliminary data.</text>
</comment>
<dbReference type="InterPro" id="IPR000073">
    <property type="entry name" value="AB_hydrolase_1"/>
</dbReference>
<dbReference type="PANTHER" id="PTHR46118:SF4">
    <property type="entry name" value="PROTEIN ABHD11"/>
    <property type="match status" value="1"/>
</dbReference>
<comment type="similarity">
    <text evidence="1">Belongs to the AB hydrolase superfamily.</text>
</comment>
<dbReference type="GO" id="GO:0005739">
    <property type="term" value="C:mitochondrion"/>
    <property type="evidence" value="ECO:0007669"/>
    <property type="project" value="TreeGrafter"/>
</dbReference>
<dbReference type="PANTHER" id="PTHR46118">
    <property type="entry name" value="PROTEIN ABHD11"/>
    <property type="match status" value="1"/>
</dbReference>